<dbReference type="GO" id="GO:0030154">
    <property type="term" value="P:cell differentiation"/>
    <property type="evidence" value="ECO:0000318"/>
    <property type="project" value="GO_Central"/>
</dbReference>
<evidence type="ECO:0000256" key="7">
    <source>
        <dbReference type="RuleBase" id="RU000682"/>
    </source>
</evidence>
<gene>
    <name evidence="10 11" type="primary">dlx4.S</name>
</gene>
<dbReference type="PANTHER" id="PTHR24327:SF86">
    <property type="entry name" value="DISTAL-LESS HOMEOBOX 4"/>
    <property type="match status" value="1"/>
</dbReference>
<dbReference type="PROSITE" id="PS50071">
    <property type="entry name" value="HOMEOBOX_2"/>
    <property type="match status" value="1"/>
</dbReference>
<dbReference type="SMART" id="SM00389">
    <property type="entry name" value="HOX"/>
    <property type="match status" value="1"/>
</dbReference>
<evidence type="ECO:0000313" key="10">
    <source>
        <dbReference type="RefSeq" id="XP_018093538.1"/>
    </source>
</evidence>
<dbReference type="PROSITE" id="PS00027">
    <property type="entry name" value="HOMEOBOX_1"/>
    <property type="match status" value="1"/>
</dbReference>
<sequence>MTSIADTLLDPSKSAFLEFSHGPASSPHSQHSPALAHGHYPLHGFLPSAHEGLFSPGAHSFGGRTLAYPYATSSHHHQQQQHHHNGSSYLNYQQYSSTIGPSARLHEDQEMEKSTVIENGEIRINGKGKKIRKPRTIYSSLQLQALNQRFQQTQYLALPERAELAAQLGLTQTQVKIWFQNKRSKYKKITKHDSNVQDEDQPTSSSSLTPCSPNMPPLWDIPSTGKSAPLSCNYLNSFSPWYQPHDPMSRQSMM</sequence>
<dbReference type="PRINTS" id="PR00024">
    <property type="entry name" value="HOMEOBOX"/>
</dbReference>
<feature type="region of interest" description="Disordered" evidence="8">
    <location>
        <begin position="189"/>
        <end position="215"/>
    </location>
</feature>
<dbReference type="PaxDb" id="8355-A0A1L8EL12"/>
<dbReference type="InterPro" id="IPR001356">
    <property type="entry name" value="HD"/>
</dbReference>
<evidence type="ECO:0000256" key="6">
    <source>
        <dbReference type="PROSITE-ProRule" id="PRU00108"/>
    </source>
</evidence>
<keyword evidence="2" id="KW-0217">Developmental protein</keyword>
<reference evidence="10" key="1">
    <citation type="submission" date="2025-08" db="UniProtKB">
        <authorList>
            <consortium name="RefSeq"/>
        </authorList>
    </citation>
    <scope>IDENTIFICATION</scope>
    <source>
        <strain evidence="10">J_2021</strain>
        <tissue evidence="10">Erythrocytes</tissue>
    </source>
</reference>
<dbReference type="Gene3D" id="1.10.10.60">
    <property type="entry name" value="Homeodomain-like"/>
    <property type="match status" value="1"/>
</dbReference>
<dbReference type="InterPro" id="IPR050460">
    <property type="entry name" value="Distal-less_Homeobox_TF"/>
</dbReference>
<comment type="similarity">
    <text evidence="1">Belongs to the distal-less homeobox family.</text>
</comment>
<evidence type="ECO:0000256" key="5">
    <source>
        <dbReference type="ARBA" id="ARBA00023242"/>
    </source>
</evidence>
<name>A0A1L8EL12_XENLA</name>
<keyword evidence="3 6" id="KW-0238">DNA-binding</keyword>
<organism evidence="9 10">
    <name type="scientific">Xenopus laevis</name>
    <name type="common">African clawed frog</name>
    <dbReference type="NCBI Taxonomy" id="8355"/>
    <lineage>
        <taxon>Eukaryota</taxon>
        <taxon>Metazoa</taxon>
        <taxon>Chordata</taxon>
        <taxon>Craniata</taxon>
        <taxon>Vertebrata</taxon>
        <taxon>Euteleostomi</taxon>
        <taxon>Amphibia</taxon>
        <taxon>Batrachia</taxon>
        <taxon>Anura</taxon>
        <taxon>Pipoidea</taxon>
        <taxon>Pipidae</taxon>
        <taxon>Xenopodinae</taxon>
        <taxon>Xenopus</taxon>
        <taxon>Xenopus</taxon>
    </lineage>
</organism>
<evidence type="ECO:0000256" key="8">
    <source>
        <dbReference type="SAM" id="MobiDB-lite"/>
    </source>
</evidence>
<evidence type="ECO:0000256" key="3">
    <source>
        <dbReference type="ARBA" id="ARBA00023125"/>
    </source>
</evidence>
<dbReference type="KEGG" id="xla:108702532"/>
<dbReference type="OrthoDB" id="6159439at2759"/>
<protein>
    <submittedName>
        <fullName evidence="10">Homeobox protein Dlx4a</fullName>
    </submittedName>
</protein>
<dbReference type="AlphaFoldDB" id="A0A1L8EL12"/>
<evidence type="ECO:0000256" key="2">
    <source>
        <dbReference type="ARBA" id="ARBA00022473"/>
    </source>
</evidence>
<dbReference type="STRING" id="8355.A0A1L8EL12"/>
<dbReference type="CTD" id="108702532"/>
<dbReference type="Pfam" id="PF00046">
    <property type="entry name" value="Homeodomain"/>
    <property type="match status" value="1"/>
</dbReference>
<dbReference type="GeneID" id="108702532"/>
<dbReference type="Proteomes" id="UP000186698">
    <property type="component" value="Chromosome 9_10S"/>
</dbReference>
<dbReference type="CDD" id="cd00086">
    <property type="entry name" value="homeodomain"/>
    <property type="match status" value="1"/>
</dbReference>
<dbReference type="Xenbase" id="XB-GENE-6488539">
    <property type="gene designation" value="dlx4.S"/>
</dbReference>
<dbReference type="AGR" id="Xenbase:XB-GENE-6488539"/>
<evidence type="ECO:0000256" key="4">
    <source>
        <dbReference type="ARBA" id="ARBA00023155"/>
    </source>
</evidence>
<dbReference type="InterPro" id="IPR020479">
    <property type="entry name" value="HD_metazoa"/>
</dbReference>
<dbReference type="InterPro" id="IPR017970">
    <property type="entry name" value="Homeobox_CS"/>
</dbReference>
<keyword evidence="9" id="KW-1185">Reference proteome</keyword>
<feature type="compositionally biased region" description="Low complexity" evidence="8">
    <location>
        <begin position="202"/>
        <end position="212"/>
    </location>
</feature>
<feature type="DNA-binding region" description="Homeobox" evidence="6">
    <location>
        <begin position="131"/>
        <end position="190"/>
    </location>
</feature>
<dbReference type="PRINTS" id="PR00031">
    <property type="entry name" value="HTHREPRESSR"/>
</dbReference>
<dbReference type="InterPro" id="IPR000047">
    <property type="entry name" value="HTH_motif"/>
</dbReference>
<evidence type="ECO:0000313" key="9">
    <source>
        <dbReference type="Proteomes" id="UP000186698"/>
    </source>
</evidence>
<proteinExistence type="inferred from homology"/>
<dbReference type="GO" id="GO:0048706">
    <property type="term" value="P:embryonic skeletal system development"/>
    <property type="evidence" value="ECO:0000318"/>
    <property type="project" value="GO_Central"/>
</dbReference>
<evidence type="ECO:0000256" key="1">
    <source>
        <dbReference type="ARBA" id="ARBA00007916"/>
    </source>
</evidence>
<dbReference type="GO" id="GO:0006357">
    <property type="term" value="P:regulation of transcription by RNA polymerase II"/>
    <property type="evidence" value="ECO:0000318"/>
    <property type="project" value="GO_Central"/>
</dbReference>
<accession>A0A1L8EL12</accession>
<dbReference type="GO" id="GO:0005634">
    <property type="term" value="C:nucleus"/>
    <property type="evidence" value="ECO:0000318"/>
    <property type="project" value="GO_Central"/>
</dbReference>
<evidence type="ECO:0000313" key="11">
    <source>
        <dbReference type="Xenbase" id="XB-GENE-6488539"/>
    </source>
</evidence>
<dbReference type="InterPro" id="IPR009057">
    <property type="entry name" value="Homeodomain-like_sf"/>
</dbReference>
<dbReference type="OMA" id="HRPSAYL"/>
<dbReference type="GO" id="GO:0000981">
    <property type="term" value="F:DNA-binding transcription factor activity, RNA polymerase II-specific"/>
    <property type="evidence" value="ECO:0000318"/>
    <property type="project" value="GO_Central"/>
</dbReference>
<keyword evidence="4 6" id="KW-0371">Homeobox</keyword>
<dbReference type="SUPFAM" id="SSF46689">
    <property type="entry name" value="Homeodomain-like"/>
    <property type="match status" value="1"/>
</dbReference>
<dbReference type="GO" id="GO:0000978">
    <property type="term" value="F:RNA polymerase II cis-regulatory region sequence-specific DNA binding"/>
    <property type="evidence" value="ECO:0000318"/>
    <property type="project" value="GO_Central"/>
</dbReference>
<dbReference type="FunFam" id="1.10.10.60:FF:000266">
    <property type="entry name" value="Distal-less homeobox 4a"/>
    <property type="match status" value="1"/>
</dbReference>
<keyword evidence="5 6" id="KW-0539">Nucleus</keyword>
<dbReference type="PANTHER" id="PTHR24327">
    <property type="entry name" value="HOMEOBOX PROTEIN"/>
    <property type="match status" value="1"/>
</dbReference>
<dbReference type="RefSeq" id="XP_018093538.1">
    <property type="nucleotide sequence ID" value="XM_018238049.2"/>
</dbReference>
<comment type="subcellular location">
    <subcellularLocation>
        <location evidence="6 7">Nucleus</location>
    </subcellularLocation>
</comment>
<dbReference type="Bgee" id="108702532">
    <property type="expression patterns" value="Expressed in zone of skin and 2 other cell types or tissues"/>
</dbReference>